<sequence length="192" mass="20383">MSRKPPRGEYIETDTGNKVSRKSQIIGTQNIILGGKSVIQAEVIIRGDLVRTLDAPAGGTEKKAPVVAVAVAIGRYCFLSRGCVLKPPGRVMKGVFSYHPLKLSDHVFIGQNSIVEAAIVGNKVHIGKDCVIGKFALIKDCVRILDGTVVPPGMVIPSFSVVAGRPGRVVGEVPEGGEEALEGRGIYRTIVN</sequence>
<dbReference type="Gene3D" id="2.160.10.10">
    <property type="entry name" value="Hexapeptide repeat proteins"/>
    <property type="match status" value="1"/>
</dbReference>
<dbReference type="eggNOG" id="KOG3121">
    <property type="taxonomic scope" value="Eukaryota"/>
</dbReference>
<dbReference type="InterPro" id="IPR011004">
    <property type="entry name" value="Trimer_LpxA-like_sf"/>
</dbReference>
<accession>A0A177ACY2</accession>
<gene>
    <name evidence="6" type="ORF">VC83_03220</name>
</gene>
<dbReference type="GeneID" id="36286297"/>
<dbReference type="Proteomes" id="UP000077154">
    <property type="component" value="Unassembled WGS sequence"/>
</dbReference>
<keyword evidence="2" id="KW-0963">Cytoplasm</keyword>
<evidence type="ECO:0000256" key="3">
    <source>
        <dbReference type="ARBA" id="ARBA00023212"/>
    </source>
</evidence>
<dbReference type="OrthoDB" id="417208at2759"/>
<dbReference type="GO" id="GO:0005869">
    <property type="term" value="C:dynactin complex"/>
    <property type="evidence" value="ECO:0007669"/>
    <property type="project" value="TreeGrafter"/>
</dbReference>
<dbReference type="AlphaFoldDB" id="A0A177ACY2"/>
<evidence type="ECO:0000256" key="1">
    <source>
        <dbReference type="ARBA" id="ARBA00004245"/>
    </source>
</evidence>
<proteinExistence type="inferred from homology"/>
<dbReference type="Pfam" id="PF21711">
    <property type="entry name" value="DCTN5"/>
    <property type="match status" value="2"/>
</dbReference>
<evidence type="ECO:0000256" key="5">
    <source>
        <dbReference type="ARBA" id="ARBA00034865"/>
    </source>
</evidence>
<comment type="subcellular location">
    <subcellularLocation>
        <location evidence="1">Cytoplasm</location>
        <location evidence="1">Cytoskeleton</location>
    </subcellularLocation>
</comment>
<dbReference type="PANTHER" id="PTHR46126:SF1">
    <property type="entry name" value="DYNACTIN SUBUNIT 5"/>
    <property type="match status" value="1"/>
</dbReference>
<dbReference type="RefSeq" id="XP_024325248.1">
    <property type="nucleotide sequence ID" value="XM_024466868.1"/>
</dbReference>
<dbReference type="PANTHER" id="PTHR46126">
    <property type="entry name" value="DYNACTIN SUBUNIT 5"/>
    <property type="match status" value="1"/>
</dbReference>
<dbReference type="SUPFAM" id="SSF51161">
    <property type="entry name" value="Trimeric LpxA-like enzymes"/>
    <property type="match status" value="1"/>
</dbReference>
<name>A0A177ACY2_9PEZI</name>
<reference evidence="6" key="1">
    <citation type="submission" date="2016-03" db="EMBL/GenBank/DDBJ databases">
        <title>Updated assembly of Pseudogymnoascus destructans, the fungus causing white-nose syndrome of bats.</title>
        <authorList>
            <person name="Palmer J.M."/>
            <person name="Drees K.P."/>
            <person name="Foster J.T."/>
            <person name="Lindner D.L."/>
        </authorList>
    </citation>
    <scope>NUCLEOTIDE SEQUENCE [LARGE SCALE GENOMIC DNA]</scope>
    <source>
        <strain evidence="6">20631-21</strain>
    </source>
</reference>
<dbReference type="CDD" id="cd03359">
    <property type="entry name" value="LbH_Dynactin_5"/>
    <property type="match status" value="1"/>
</dbReference>
<comment type="similarity">
    <text evidence="4">Belongs to the dynactin subunits 5/6 family. Dynactin subunit 5 subfamily.</text>
</comment>
<evidence type="ECO:0000256" key="4">
    <source>
        <dbReference type="ARBA" id="ARBA00034706"/>
    </source>
</evidence>
<evidence type="ECO:0000313" key="6">
    <source>
        <dbReference type="EMBL" id="OAF59966.1"/>
    </source>
</evidence>
<dbReference type="InterPro" id="IPR047125">
    <property type="entry name" value="DCTN5"/>
</dbReference>
<organism evidence="6">
    <name type="scientific">Pseudogymnoascus destructans</name>
    <dbReference type="NCBI Taxonomy" id="655981"/>
    <lineage>
        <taxon>Eukaryota</taxon>
        <taxon>Fungi</taxon>
        <taxon>Dikarya</taxon>
        <taxon>Ascomycota</taxon>
        <taxon>Pezizomycotina</taxon>
        <taxon>Leotiomycetes</taxon>
        <taxon>Thelebolales</taxon>
        <taxon>Thelebolaceae</taxon>
        <taxon>Pseudogymnoascus</taxon>
    </lineage>
</organism>
<protein>
    <recommendedName>
        <fullName evidence="5">Dynactin subunit 5</fullName>
    </recommendedName>
</protein>
<evidence type="ECO:0000256" key="2">
    <source>
        <dbReference type="ARBA" id="ARBA00022490"/>
    </source>
</evidence>
<dbReference type="EMBL" id="KV441392">
    <property type="protein sequence ID" value="OAF59966.1"/>
    <property type="molecule type" value="Genomic_DNA"/>
</dbReference>
<dbReference type="VEuPathDB" id="FungiDB:GMDG_06823"/>
<keyword evidence="3" id="KW-0206">Cytoskeleton</keyword>